<dbReference type="GO" id="GO:0045892">
    <property type="term" value="P:negative regulation of DNA-templated transcription"/>
    <property type="evidence" value="ECO:0007669"/>
    <property type="project" value="TreeGrafter"/>
</dbReference>
<dbReference type="InterPro" id="IPR011663">
    <property type="entry name" value="UTRA"/>
</dbReference>
<dbReference type="Gene3D" id="3.40.1410.10">
    <property type="entry name" value="Chorismate lyase-like"/>
    <property type="match status" value="1"/>
</dbReference>
<keyword evidence="2" id="KW-0238">DNA-binding</keyword>
<keyword evidence="1" id="KW-0805">Transcription regulation</keyword>
<evidence type="ECO:0000256" key="2">
    <source>
        <dbReference type="ARBA" id="ARBA00023125"/>
    </source>
</evidence>
<dbReference type="SUPFAM" id="SSF64288">
    <property type="entry name" value="Chorismate lyase-like"/>
    <property type="match status" value="1"/>
</dbReference>
<evidence type="ECO:0000256" key="1">
    <source>
        <dbReference type="ARBA" id="ARBA00023015"/>
    </source>
</evidence>
<name>A0A1H3B8I6_ACIFE</name>
<gene>
    <name evidence="5" type="ORF">SAMN05216495_1332</name>
</gene>
<dbReference type="SMART" id="SM00345">
    <property type="entry name" value="HTH_GNTR"/>
    <property type="match status" value="1"/>
</dbReference>
<feature type="domain" description="HTH gntR-type" evidence="4">
    <location>
        <begin position="3"/>
        <end position="71"/>
    </location>
</feature>
<dbReference type="Pfam" id="PF07702">
    <property type="entry name" value="UTRA"/>
    <property type="match status" value="1"/>
</dbReference>
<evidence type="ECO:0000256" key="3">
    <source>
        <dbReference type="ARBA" id="ARBA00023163"/>
    </source>
</evidence>
<dbReference type="InterPro" id="IPR050679">
    <property type="entry name" value="Bact_HTH_transcr_reg"/>
</dbReference>
<sequence>MTESLHEKIYNELLHKIKTHFYEEGAQLPTEAELALQYNSSKAPVRQALDYLQQEGFILRRPGKGTFIAGRREWPHLNLGGFEQDFEENNQYLYCKTLSVQDLPLPKDIAKAVGIPAGTPAVSVQRIRYFKDKPLYYLHHFIFGMESALIKKEGNFSSLLAIYDQYHIPIVRTEDELQAVPAPQKIAELLRVPPHTAVMLINRKTYREKGRLLEFVRFYVLTEEWKYRVQYQEK</sequence>
<dbReference type="PANTHER" id="PTHR44846:SF1">
    <property type="entry name" value="MANNOSYL-D-GLYCERATE TRANSPORT_METABOLISM SYSTEM REPRESSOR MNGR-RELATED"/>
    <property type="match status" value="1"/>
</dbReference>
<dbReference type="PRINTS" id="PR00035">
    <property type="entry name" value="HTHGNTR"/>
</dbReference>
<dbReference type="Gene3D" id="1.10.10.10">
    <property type="entry name" value="Winged helix-like DNA-binding domain superfamily/Winged helix DNA-binding domain"/>
    <property type="match status" value="1"/>
</dbReference>
<dbReference type="GO" id="GO:0003677">
    <property type="term" value="F:DNA binding"/>
    <property type="evidence" value="ECO:0007669"/>
    <property type="project" value="UniProtKB-KW"/>
</dbReference>
<dbReference type="Pfam" id="PF00392">
    <property type="entry name" value="GntR"/>
    <property type="match status" value="1"/>
</dbReference>
<evidence type="ECO:0000313" key="5">
    <source>
        <dbReference type="EMBL" id="SDX38105.1"/>
    </source>
</evidence>
<dbReference type="EMBL" id="FNOP01000033">
    <property type="protein sequence ID" value="SDX38105.1"/>
    <property type="molecule type" value="Genomic_DNA"/>
</dbReference>
<dbReference type="CDD" id="cd07377">
    <property type="entry name" value="WHTH_GntR"/>
    <property type="match status" value="1"/>
</dbReference>
<dbReference type="AlphaFoldDB" id="A0A1H3B8I6"/>
<proteinExistence type="predicted"/>
<dbReference type="SUPFAM" id="SSF46785">
    <property type="entry name" value="Winged helix' DNA-binding domain"/>
    <property type="match status" value="1"/>
</dbReference>
<keyword evidence="3" id="KW-0804">Transcription</keyword>
<dbReference type="RefSeq" id="WP_074708613.1">
    <property type="nucleotide sequence ID" value="NZ_FNOP01000033.1"/>
</dbReference>
<organism evidence="5 6">
    <name type="scientific">Acidaminococcus fermentans</name>
    <dbReference type="NCBI Taxonomy" id="905"/>
    <lineage>
        <taxon>Bacteria</taxon>
        <taxon>Bacillati</taxon>
        <taxon>Bacillota</taxon>
        <taxon>Negativicutes</taxon>
        <taxon>Acidaminococcales</taxon>
        <taxon>Acidaminococcaceae</taxon>
        <taxon>Acidaminococcus</taxon>
    </lineage>
</organism>
<dbReference type="PROSITE" id="PS50949">
    <property type="entry name" value="HTH_GNTR"/>
    <property type="match status" value="1"/>
</dbReference>
<dbReference type="InterPro" id="IPR028978">
    <property type="entry name" value="Chorismate_lyase_/UTRA_dom_sf"/>
</dbReference>
<evidence type="ECO:0000313" key="6">
    <source>
        <dbReference type="Proteomes" id="UP000182379"/>
    </source>
</evidence>
<dbReference type="GO" id="GO:0003700">
    <property type="term" value="F:DNA-binding transcription factor activity"/>
    <property type="evidence" value="ECO:0007669"/>
    <property type="project" value="InterPro"/>
</dbReference>
<reference evidence="5 6" key="1">
    <citation type="submission" date="2016-10" db="EMBL/GenBank/DDBJ databases">
        <authorList>
            <person name="Varghese N."/>
            <person name="Submissions S."/>
        </authorList>
    </citation>
    <scope>NUCLEOTIDE SEQUENCE [LARGE SCALE GENOMIC DNA]</scope>
    <source>
        <strain evidence="5 6">WCC6</strain>
    </source>
</reference>
<dbReference type="SMART" id="SM00866">
    <property type="entry name" value="UTRA"/>
    <property type="match status" value="1"/>
</dbReference>
<dbReference type="Proteomes" id="UP000182379">
    <property type="component" value="Unassembled WGS sequence"/>
</dbReference>
<accession>A0A1H3B8I6</accession>
<dbReference type="InterPro" id="IPR000524">
    <property type="entry name" value="Tscrpt_reg_HTH_GntR"/>
</dbReference>
<comment type="caution">
    <text evidence="5">The sequence shown here is derived from an EMBL/GenBank/DDBJ whole genome shotgun (WGS) entry which is preliminary data.</text>
</comment>
<dbReference type="PANTHER" id="PTHR44846">
    <property type="entry name" value="MANNOSYL-D-GLYCERATE TRANSPORT/METABOLISM SYSTEM REPRESSOR MNGR-RELATED"/>
    <property type="match status" value="1"/>
</dbReference>
<dbReference type="InterPro" id="IPR036390">
    <property type="entry name" value="WH_DNA-bd_sf"/>
</dbReference>
<evidence type="ECO:0000259" key="4">
    <source>
        <dbReference type="PROSITE" id="PS50949"/>
    </source>
</evidence>
<protein>
    <submittedName>
        <fullName evidence="5">GntR family transcriptional regulator</fullName>
    </submittedName>
</protein>
<dbReference type="InterPro" id="IPR036388">
    <property type="entry name" value="WH-like_DNA-bd_sf"/>
</dbReference>